<dbReference type="Gene3D" id="1.20.1250.20">
    <property type="entry name" value="MFS general substrate transporter like domains"/>
    <property type="match status" value="1"/>
</dbReference>
<feature type="transmembrane region" description="Helical" evidence="6">
    <location>
        <begin position="346"/>
        <end position="375"/>
    </location>
</feature>
<keyword evidence="4 6" id="KW-0472">Membrane</keyword>
<keyword evidence="2 6" id="KW-0812">Transmembrane</keyword>
<evidence type="ECO:0000256" key="6">
    <source>
        <dbReference type="SAM" id="Phobius"/>
    </source>
</evidence>
<feature type="region of interest" description="Disordered" evidence="5">
    <location>
        <begin position="1"/>
        <end position="67"/>
    </location>
</feature>
<dbReference type="EMBL" id="AP028213">
    <property type="protein sequence ID" value="BEI88922.1"/>
    <property type="molecule type" value="Genomic_DNA"/>
</dbReference>
<feature type="transmembrane region" description="Helical" evidence="6">
    <location>
        <begin position="150"/>
        <end position="170"/>
    </location>
</feature>
<evidence type="ECO:0000259" key="7">
    <source>
        <dbReference type="PROSITE" id="PS50850"/>
    </source>
</evidence>
<sequence>MSESSSATVRDDKAVDEKNDEDDVPSLSPPRASLHSLVRSASRLSRMSTRQTQREMAIRSQTRDEGVLTHEEDGRGVVEKTAAVDLGDGMEGVVIVDWAPGDPEDPQNWSPLRKWTTIIVLYYLVALTAINATSVGVMAPWGVPWFNTTYVGYALSVFMYLFGIAITPLVLAPMSELFGRNVIYQVTTLINALLFLPQALTHSHSGLLAARFFQGMASSVANSMVGGTVADLFAARERGLVMNLLAIVIFVAQALGGVCFGWVGLYLGVQWCYGIQAILAGVSVFANALFLRETRADVLLERRALKISKETGIKHIAPSQTQKRSVRQMMMVSAVRPLQYLFTEPIVTAISLWIGFAWGAVFLGTSSVLLVFGQYTDNPGLVGVSEITVAIGGVLGFISNYHQEYLYQKACGKSPTGKAAPEVRLYWASTAGLLFPICMFIYAWTGQPQFHWMLPATFLSLSYWGVYVMYSSVFTYLADAYETYSSSAQASQSFMRNLLSSTFPLFARAMYINLGYPIASTVVASCALALAACPTLIVMFGAKLRARSKVACAIAGDS</sequence>
<feature type="transmembrane region" description="Helical" evidence="6">
    <location>
        <begin position="498"/>
        <end position="516"/>
    </location>
</feature>
<dbReference type="GO" id="GO:0022857">
    <property type="term" value="F:transmembrane transporter activity"/>
    <property type="evidence" value="ECO:0007669"/>
    <property type="project" value="InterPro"/>
</dbReference>
<dbReference type="GO" id="GO:0005886">
    <property type="term" value="C:plasma membrane"/>
    <property type="evidence" value="ECO:0007669"/>
    <property type="project" value="TreeGrafter"/>
</dbReference>
<gene>
    <name evidence="8" type="ORF">CcaverHIS019_0202840</name>
</gene>
<evidence type="ECO:0000313" key="8">
    <source>
        <dbReference type="EMBL" id="BEI88922.1"/>
    </source>
</evidence>
<feature type="transmembrane region" description="Helical" evidence="6">
    <location>
        <begin position="522"/>
        <end position="542"/>
    </location>
</feature>
<dbReference type="InterPro" id="IPR011701">
    <property type="entry name" value="MFS"/>
</dbReference>
<dbReference type="Pfam" id="PF07690">
    <property type="entry name" value="MFS_1"/>
    <property type="match status" value="1"/>
</dbReference>
<feature type="transmembrane region" description="Helical" evidence="6">
    <location>
        <begin position="456"/>
        <end position="477"/>
    </location>
</feature>
<dbReference type="GeneID" id="85492793"/>
<dbReference type="InterPro" id="IPR020846">
    <property type="entry name" value="MFS_dom"/>
</dbReference>
<evidence type="ECO:0000256" key="5">
    <source>
        <dbReference type="SAM" id="MobiDB-lite"/>
    </source>
</evidence>
<comment type="subcellular location">
    <subcellularLocation>
        <location evidence="1">Membrane</location>
        <topology evidence="1">Multi-pass membrane protein</topology>
    </subcellularLocation>
</comment>
<reference evidence="8" key="1">
    <citation type="journal article" date="2023" name="BMC Genomics">
        <title>Chromosome-level genome assemblies of Cutaneotrichosporon spp. (Trichosporonales, Basidiomycota) reveal imbalanced evolution between nucleotide sequences and chromosome synteny.</title>
        <authorList>
            <person name="Kobayashi Y."/>
            <person name="Kayamori A."/>
            <person name="Aoki K."/>
            <person name="Shiwa Y."/>
            <person name="Matsutani M."/>
            <person name="Fujita N."/>
            <person name="Sugita T."/>
            <person name="Iwasaki W."/>
            <person name="Tanaka N."/>
            <person name="Takashima M."/>
        </authorList>
    </citation>
    <scope>NUCLEOTIDE SEQUENCE</scope>
    <source>
        <strain evidence="8">HIS019</strain>
    </source>
</reference>
<dbReference type="RefSeq" id="XP_060454188.1">
    <property type="nucleotide sequence ID" value="XM_060597279.1"/>
</dbReference>
<dbReference type="PANTHER" id="PTHR23502">
    <property type="entry name" value="MAJOR FACILITATOR SUPERFAMILY"/>
    <property type="match status" value="1"/>
</dbReference>
<name>A0AA48I9Y5_9TREE</name>
<dbReference type="AlphaFoldDB" id="A0AA48I9Y5"/>
<dbReference type="KEGG" id="ccac:CcaHIS019_0202840"/>
<accession>A0AA48I9Y5</accession>
<evidence type="ECO:0000256" key="2">
    <source>
        <dbReference type="ARBA" id="ARBA00022692"/>
    </source>
</evidence>
<protein>
    <recommendedName>
        <fullName evidence="7">Major facilitator superfamily (MFS) profile domain-containing protein</fullName>
    </recommendedName>
</protein>
<dbReference type="Proteomes" id="UP001233271">
    <property type="component" value="Chromosome 2"/>
</dbReference>
<feature type="transmembrane region" description="Helical" evidence="6">
    <location>
        <begin position="240"/>
        <end position="267"/>
    </location>
</feature>
<feature type="transmembrane region" description="Helical" evidence="6">
    <location>
        <begin position="273"/>
        <end position="291"/>
    </location>
</feature>
<evidence type="ECO:0000256" key="1">
    <source>
        <dbReference type="ARBA" id="ARBA00004141"/>
    </source>
</evidence>
<dbReference type="PROSITE" id="PS50850">
    <property type="entry name" value="MFS"/>
    <property type="match status" value="1"/>
</dbReference>
<feature type="domain" description="Major facilitator superfamily (MFS) profile" evidence="7">
    <location>
        <begin position="117"/>
        <end position="549"/>
    </location>
</feature>
<evidence type="ECO:0000256" key="4">
    <source>
        <dbReference type="ARBA" id="ARBA00023136"/>
    </source>
</evidence>
<evidence type="ECO:0000313" key="9">
    <source>
        <dbReference type="Proteomes" id="UP001233271"/>
    </source>
</evidence>
<dbReference type="SUPFAM" id="SSF103473">
    <property type="entry name" value="MFS general substrate transporter"/>
    <property type="match status" value="1"/>
</dbReference>
<dbReference type="PANTHER" id="PTHR23502:SF134">
    <property type="entry name" value="MAJOR FACILITATOR SUPERFAMILY (MFS) PROFILE DOMAIN-CONTAINING PROTEIN-RELATED"/>
    <property type="match status" value="1"/>
</dbReference>
<feature type="transmembrane region" description="Helical" evidence="6">
    <location>
        <begin position="423"/>
        <end position="444"/>
    </location>
</feature>
<feature type="compositionally biased region" description="Basic and acidic residues" evidence="5">
    <location>
        <begin position="52"/>
        <end position="67"/>
    </location>
</feature>
<dbReference type="InterPro" id="IPR036259">
    <property type="entry name" value="MFS_trans_sf"/>
</dbReference>
<keyword evidence="3 6" id="KW-1133">Transmembrane helix</keyword>
<evidence type="ECO:0000256" key="3">
    <source>
        <dbReference type="ARBA" id="ARBA00022989"/>
    </source>
</evidence>
<feature type="transmembrane region" description="Helical" evidence="6">
    <location>
        <begin position="381"/>
        <end position="402"/>
    </location>
</feature>
<feature type="compositionally biased region" description="Polar residues" evidence="5">
    <location>
        <begin position="42"/>
        <end position="51"/>
    </location>
</feature>
<proteinExistence type="predicted"/>
<keyword evidence="9" id="KW-1185">Reference proteome</keyword>
<feature type="transmembrane region" description="Helical" evidence="6">
    <location>
        <begin position="119"/>
        <end position="138"/>
    </location>
</feature>
<organism evidence="8 9">
    <name type="scientific">Cutaneotrichosporon cavernicola</name>
    <dbReference type="NCBI Taxonomy" id="279322"/>
    <lineage>
        <taxon>Eukaryota</taxon>
        <taxon>Fungi</taxon>
        <taxon>Dikarya</taxon>
        <taxon>Basidiomycota</taxon>
        <taxon>Agaricomycotina</taxon>
        <taxon>Tremellomycetes</taxon>
        <taxon>Trichosporonales</taxon>
        <taxon>Trichosporonaceae</taxon>
        <taxon>Cutaneotrichosporon</taxon>
    </lineage>
</organism>